<feature type="compositionally biased region" description="Low complexity" evidence="8">
    <location>
        <begin position="14"/>
        <end position="28"/>
    </location>
</feature>
<proteinExistence type="inferred from homology"/>
<feature type="region of interest" description="Disordered" evidence="8">
    <location>
        <begin position="1770"/>
        <end position="1794"/>
    </location>
</feature>
<dbReference type="Pfam" id="PF00211">
    <property type="entry name" value="Guanylate_cyc"/>
    <property type="match status" value="1"/>
</dbReference>
<evidence type="ECO:0000313" key="12">
    <source>
        <dbReference type="EMBL" id="KAG2385717.1"/>
    </source>
</evidence>
<dbReference type="Gene3D" id="3.30.450.20">
    <property type="entry name" value="PAS domain"/>
    <property type="match status" value="1"/>
</dbReference>
<dbReference type="GeneID" id="68095987"/>
<evidence type="ECO:0000256" key="9">
    <source>
        <dbReference type="SAM" id="Phobius"/>
    </source>
</evidence>
<dbReference type="SMART" id="SM00091">
    <property type="entry name" value="PAS"/>
    <property type="match status" value="1"/>
</dbReference>
<evidence type="ECO:0000256" key="3">
    <source>
        <dbReference type="ARBA" id="ARBA00022741"/>
    </source>
</evidence>
<dbReference type="PANTHER" id="PTHR11920">
    <property type="entry name" value="GUANYLYL CYCLASE"/>
    <property type="match status" value="1"/>
</dbReference>
<keyword evidence="2 9" id="KW-0812">Transmembrane</keyword>
<dbReference type="Proteomes" id="UP000816034">
    <property type="component" value="Unassembled WGS sequence"/>
</dbReference>
<feature type="transmembrane region" description="Helical" evidence="9">
    <location>
        <begin position="206"/>
        <end position="228"/>
    </location>
</feature>
<comment type="caution">
    <text evidence="12">The sequence shown here is derived from an EMBL/GenBank/DDBJ whole genome shotgun (WGS) entry which is preliminary data.</text>
</comment>
<feature type="compositionally biased region" description="Polar residues" evidence="8">
    <location>
        <begin position="1"/>
        <end position="13"/>
    </location>
</feature>
<evidence type="ECO:0000256" key="7">
    <source>
        <dbReference type="RuleBase" id="RU000405"/>
    </source>
</evidence>
<comment type="similarity">
    <text evidence="7">Belongs to the adenylyl cyclase class-4/guanylyl cyclase family.</text>
</comment>
<feature type="transmembrane region" description="Helical" evidence="9">
    <location>
        <begin position="1119"/>
        <end position="1144"/>
    </location>
</feature>
<evidence type="ECO:0000259" key="11">
    <source>
        <dbReference type="PROSITE" id="PS50125"/>
    </source>
</evidence>
<dbReference type="GO" id="GO:0035556">
    <property type="term" value="P:intracellular signal transduction"/>
    <property type="evidence" value="ECO:0007669"/>
    <property type="project" value="InterPro"/>
</dbReference>
<dbReference type="Gene3D" id="3.30.70.1230">
    <property type="entry name" value="Nucleotide cyclase"/>
    <property type="match status" value="1"/>
</dbReference>
<evidence type="ECO:0000256" key="4">
    <source>
        <dbReference type="ARBA" id="ARBA00022989"/>
    </source>
</evidence>
<dbReference type="RefSeq" id="XP_044549710.1">
    <property type="nucleotide sequence ID" value="XM_044693071.1"/>
</dbReference>
<dbReference type="GO" id="GO:0016849">
    <property type="term" value="F:phosphorus-oxygen lyase activity"/>
    <property type="evidence" value="ECO:0007669"/>
    <property type="project" value="InterPro"/>
</dbReference>
<keyword evidence="5 9" id="KW-0472">Membrane</keyword>
<dbReference type="CDD" id="cd07302">
    <property type="entry name" value="CHD"/>
    <property type="match status" value="1"/>
</dbReference>
<feature type="transmembrane region" description="Helical" evidence="9">
    <location>
        <begin position="265"/>
        <end position="289"/>
    </location>
</feature>
<evidence type="ECO:0000313" key="13">
    <source>
        <dbReference type="Proteomes" id="UP000816034"/>
    </source>
</evidence>
<evidence type="ECO:0000256" key="2">
    <source>
        <dbReference type="ARBA" id="ARBA00022692"/>
    </source>
</evidence>
<keyword evidence="6 7" id="KW-0456">Lyase</keyword>
<feature type="transmembrane region" description="Helical" evidence="9">
    <location>
        <begin position="448"/>
        <end position="468"/>
    </location>
</feature>
<evidence type="ECO:0008006" key="14">
    <source>
        <dbReference type="Google" id="ProtNLM"/>
    </source>
</evidence>
<dbReference type="Pfam" id="PF13426">
    <property type="entry name" value="PAS_9"/>
    <property type="match status" value="1"/>
</dbReference>
<dbReference type="NCBIfam" id="TIGR00229">
    <property type="entry name" value="sensory_box"/>
    <property type="match status" value="1"/>
</dbReference>
<dbReference type="GO" id="GO:0000166">
    <property type="term" value="F:nucleotide binding"/>
    <property type="evidence" value="ECO:0007669"/>
    <property type="project" value="UniProtKB-KW"/>
</dbReference>
<gene>
    <name evidence="12" type="ORF">C9374_003532</name>
</gene>
<feature type="domain" description="PAS" evidence="10">
    <location>
        <begin position="1398"/>
        <end position="1442"/>
    </location>
</feature>
<dbReference type="InterPro" id="IPR050401">
    <property type="entry name" value="Cyclic_nucleotide_synthase"/>
</dbReference>
<feature type="compositionally biased region" description="Polar residues" evidence="8">
    <location>
        <begin position="123"/>
        <end position="134"/>
    </location>
</feature>
<organism evidence="12 13">
    <name type="scientific">Naegleria lovaniensis</name>
    <name type="common">Amoeba</name>
    <dbReference type="NCBI Taxonomy" id="51637"/>
    <lineage>
        <taxon>Eukaryota</taxon>
        <taxon>Discoba</taxon>
        <taxon>Heterolobosea</taxon>
        <taxon>Tetramitia</taxon>
        <taxon>Eutetramitia</taxon>
        <taxon>Vahlkampfiidae</taxon>
        <taxon>Naegleria</taxon>
    </lineage>
</organism>
<feature type="transmembrane region" description="Helical" evidence="9">
    <location>
        <begin position="843"/>
        <end position="869"/>
    </location>
</feature>
<comment type="subcellular location">
    <subcellularLocation>
        <location evidence="1">Membrane</location>
    </subcellularLocation>
</comment>
<dbReference type="SUPFAM" id="SSF55073">
    <property type="entry name" value="Nucleotide cyclase"/>
    <property type="match status" value="1"/>
</dbReference>
<name>A0AA88GN41_NAELO</name>
<feature type="region of interest" description="Disordered" evidence="8">
    <location>
        <begin position="1"/>
        <end position="30"/>
    </location>
</feature>
<dbReference type="InterPro" id="IPR029787">
    <property type="entry name" value="Nucleotide_cyclase"/>
</dbReference>
<feature type="domain" description="Guanylate cyclase" evidence="11">
    <location>
        <begin position="1567"/>
        <end position="1694"/>
    </location>
</feature>
<feature type="transmembrane region" description="Helical" evidence="9">
    <location>
        <begin position="1045"/>
        <end position="1073"/>
    </location>
</feature>
<dbReference type="PROSITE" id="PS50125">
    <property type="entry name" value="GUANYLATE_CYCLASE_2"/>
    <property type="match status" value="1"/>
</dbReference>
<dbReference type="InterPro" id="IPR035965">
    <property type="entry name" value="PAS-like_dom_sf"/>
</dbReference>
<feature type="transmembrane region" description="Helical" evidence="9">
    <location>
        <begin position="240"/>
        <end position="258"/>
    </location>
</feature>
<dbReference type="PANTHER" id="PTHR11920:SF335">
    <property type="entry name" value="GUANYLATE CYCLASE"/>
    <property type="match status" value="1"/>
</dbReference>
<sequence length="1794" mass="202423">MLLHSSLNPVGMNTTTGSSGATPASAQTNSNAPNLVVVESSKAAQLGVMMPVSARGGGGNVLFVSDSQQQRKRSNSLAPNANVDSILPPSSSFNSTSNILINTRMSTGSLNEAVYGQEDGTKQAHSSGPLSVTMSHGLRSETGTSRSYSSTRSSLLSSEVLRSFEENIITFVVSLQQNCFFKASSAHNQKSAWSSKKRLSSSFSRFLTWNNVGYALFYLYLMISTLSLSVPYEDRSSYHWGDWGVYIMLVFGFCRTWLMEMVPYIGIIVISGALLLIIAIGSILFYVLYRLSKSGSRYTKTLQAITNVLFVFLTVIHLPSTHILTSFFNCDFNTMTLVRFKPESCQTTTNYVLIILSAITLALQLIITQFGVLFFIDLSPLSDTFSNISNPILIMYLVLTNQIYWIAVQLVPFQFSFVLPIVSILISLIFIIYLFYSVPCFTRWENSIWAGFGFARLGFSIATLLLTTIGTGMRQDDANILGVSIASSSFIFALVLFVIGFSIMEIYTRRVYSSIRDLIALYLVTDDNMNGWKQAPEPHLISSLCQIIDEENKYRNVNLFLRFVMPLGKHSSLVYKHPDFNLALYFVKGSISQKTFHDIDLFISAATLLSNFVQDDINISVFSSTLLNRALKLHPTVIKRYFIHLRIKEMEIRSTQSLGGKKKGTLEMKTILQKLEHKQQKLKHLHKLFWKELMNEIISESKIISINQQIEIVTDECEVLFSTLMINFGSDKSAIRAYAQFLDNFLFQKESAAELFNEASLIEEEESKKAVQSRRPTVKSNRIMPLPTTHADELSEKKVEREDLFDEEIDEDSFGGSSDVIPSSQKKEILFRSALLSREDHKIVYISLLLFVALCVTMLVVGLVINITFSNEISSKVFLVNQACTMNSVSHLIASGIRSLQSTIKYKGINDTGLMVSFRAHKDRLIVLQDKAKIVQSLSKSVGIFTTEMKYDFTADSVSLKMPIVAKTQTLEYELKNTSLSETTKLLVTNIDTLLGSTIQQYNLTHESYVFLFFWLNREPLKDAYEKFCVNFIDRNQIVAMERRMIYIILAVCINVIMLLMSALFLVAINIHLRKIFKVVRLFKHIDKDQVGAVFHKLDTNTKDNIQKIDSANFTPMKIILLAILAIVICFFLSSSLIMAEFFLNLDDSYIAMLNVAEATRVLMHSQVVNFGLDEIVFDQNMQPGENEIYFASNKVYLAKSIDAWNNLIYGAAFNGHRSILSENIDSVMSHKNCSATDYSCFGLDQLLDLLSSQADEMNNQAYHRLYSPPILFDRFMQFYSASKIMAYKLYAFIDAYVALHQSPSRVLTGIFATFGFVSLLALTYFTNSQLQQYWGQLNQLRALLCYVNWETLDNNDQLREYALHFQFATKKSTSKKGKFGRLFSLISPVSDNEDEQAFAQVKAVLDSTVEGSIICNVDGSIKFFNQAAQDMFGFRQSEVVGTKISNLFSKKQVIEKIEATIERMKKATTNFGETFEKLKARRKNGKTFPLRANFCVSVINGDNEKTKKLIISCFMKDITTELKHSILIAQEKAKSEALLLNILPLPVANRLKAGEKNIYENIKDVTCLFSDIVGFTSMSSKLEPNQVVEMLNIIVNQFDLLCDRLGLEKIKTIGDAYFLAGGLHNKETDHPEKVLLFACGQFSILYNYNVKRNANLNVRVGIHTGSVTAGVLGSSKFSYDLWGDTVNTASRMESTGIGGRIQISRQTYERVYDLYEFESREVEVKGKGLQTTYLLMQKYHQNPDPQAEAFNADKLLGFELAENQENSNLSKYHLSVEPSEFDASEVEDEEKRE</sequence>
<evidence type="ECO:0000256" key="8">
    <source>
        <dbReference type="SAM" id="MobiDB-lite"/>
    </source>
</evidence>
<accession>A0AA88GN41</accession>
<dbReference type="PROSITE" id="PS50112">
    <property type="entry name" value="PAS"/>
    <property type="match status" value="1"/>
</dbReference>
<dbReference type="Pfam" id="PF25474">
    <property type="entry name" value="TPR_TmcB"/>
    <property type="match status" value="1"/>
</dbReference>
<feature type="transmembrane region" description="Helical" evidence="9">
    <location>
        <begin position="1307"/>
        <end position="1326"/>
    </location>
</feature>
<dbReference type="GO" id="GO:0009190">
    <property type="term" value="P:cyclic nucleotide biosynthetic process"/>
    <property type="evidence" value="ECO:0007669"/>
    <property type="project" value="InterPro"/>
</dbReference>
<feature type="transmembrane region" description="Helical" evidence="9">
    <location>
        <begin position="351"/>
        <end position="376"/>
    </location>
</feature>
<feature type="transmembrane region" description="Helical" evidence="9">
    <location>
        <begin position="480"/>
        <end position="504"/>
    </location>
</feature>
<protein>
    <recommendedName>
        <fullName evidence="14">Adenylate and Guanylate cyclase catalytic domain containing protein</fullName>
    </recommendedName>
</protein>
<dbReference type="InterPro" id="IPR000014">
    <property type="entry name" value="PAS"/>
</dbReference>
<dbReference type="PROSITE" id="PS00452">
    <property type="entry name" value="GUANYLATE_CYCLASE_1"/>
    <property type="match status" value="1"/>
</dbReference>
<evidence type="ECO:0000256" key="5">
    <source>
        <dbReference type="ARBA" id="ARBA00023136"/>
    </source>
</evidence>
<feature type="region of interest" description="Disordered" evidence="8">
    <location>
        <begin position="66"/>
        <end position="89"/>
    </location>
</feature>
<dbReference type="InterPro" id="IPR018297">
    <property type="entry name" value="A/G_cyclase_CS"/>
</dbReference>
<feature type="region of interest" description="Disordered" evidence="8">
    <location>
        <begin position="119"/>
        <end position="147"/>
    </location>
</feature>
<dbReference type="CDD" id="cd00130">
    <property type="entry name" value="PAS"/>
    <property type="match status" value="1"/>
</dbReference>
<keyword evidence="13" id="KW-1185">Reference proteome</keyword>
<feature type="compositionally biased region" description="Polar residues" evidence="8">
    <location>
        <begin position="75"/>
        <end position="89"/>
    </location>
</feature>
<dbReference type="SMART" id="SM00044">
    <property type="entry name" value="CYCc"/>
    <property type="match status" value="1"/>
</dbReference>
<evidence type="ECO:0000256" key="6">
    <source>
        <dbReference type="ARBA" id="ARBA00023239"/>
    </source>
</evidence>
<dbReference type="SUPFAM" id="SSF55785">
    <property type="entry name" value="PYP-like sensor domain (PAS domain)"/>
    <property type="match status" value="1"/>
</dbReference>
<keyword evidence="3" id="KW-0547">Nucleotide-binding</keyword>
<evidence type="ECO:0000259" key="10">
    <source>
        <dbReference type="PROSITE" id="PS50112"/>
    </source>
</evidence>
<reference evidence="12 13" key="1">
    <citation type="journal article" date="2018" name="BMC Genomics">
        <title>The genome of Naegleria lovaniensis, the basis for a comparative approach to unravel pathogenicity factors of the human pathogenic amoeba N. fowleri.</title>
        <authorList>
            <person name="Liechti N."/>
            <person name="Schurch N."/>
            <person name="Bruggmann R."/>
            <person name="Wittwer M."/>
        </authorList>
    </citation>
    <scope>NUCLEOTIDE SEQUENCE [LARGE SCALE GENOMIC DNA]</scope>
    <source>
        <strain evidence="12 13">ATCC 30569</strain>
    </source>
</reference>
<feature type="compositionally biased region" description="Acidic residues" evidence="8">
    <location>
        <begin position="1780"/>
        <end position="1794"/>
    </location>
</feature>
<keyword evidence="4 9" id="KW-1133">Transmembrane helix</keyword>
<evidence type="ECO:0000256" key="1">
    <source>
        <dbReference type="ARBA" id="ARBA00004370"/>
    </source>
</evidence>
<dbReference type="EMBL" id="PYSW02000018">
    <property type="protein sequence ID" value="KAG2385717.1"/>
    <property type="molecule type" value="Genomic_DNA"/>
</dbReference>
<dbReference type="InterPro" id="IPR001054">
    <property type="entry name" value="A/G_cyclase"/>
</dbReference>
<feature type="transmembrane region" description="Helical" evidence="9">
    <location>
        <begin position="309"/>
        <end position="330"/>
    </location>
</feature>
<feature type="transmembrane region" description="Helical" evidence="9">
    <location>
        <begin position="415"/>
        <end position="436"/>
    </location>
</feature>
<dbReference type="InterPro" id="IPR057352">
    <property type="entry name" value="TPR_TmcB/C"/>
</dbReference>
<feature type="transmembrane region" description="Helical" evidence="9">
    <location>
        <begin position="388"/>
        <end position="408"/>
    </location>
</feature>
<dbReference type="GO" id="GO:0016020">
    <property type="term" value="C:membrane"/>
    <property type="evidence" value="ECO:0007669"/>
    <property type="project" value="UniProtKB-SubCell"/>
</dbReference>